<proteinExistence type="predicted"/>
<gene>
    <name evidence="1" type="ORF">PSON_ATCC_30995.1.T0690269</name>
</gene>
<comment type="caution">
    <text evidence="1">The sequence shown here is derived from an EMBL/GenBank/DDBJ whole genome shotgun (WGS) entry which is preliminary data.</text>
</comment>
<evidence type="ECO:0000313" key="2">
    <source>
        <dbReference type="Proteomes" id="UP000692954"/>
    </source>
</evidence>
<protein>
    <submittedName>
        <fullName evidence="1">Uncharacterized protein</fullName>
    </submittedName>
</protein>
<reference evidence="1" key="1">
    <citation type="submission" date="2021-01" db="EMBL/GenBank/DDBJ databases">
        <authorList>
            <consortium name="Genoscope - CEA"/>
            <person name="William W."/>
        </authorList>
    </citation>
    <scope>NUCLEOTIDE SEQUENCE</scope>
</reference>
<name>A0A8S1P583_9CILI</name>
<organism evidence="1 2">
    <name type="scientific">Paramecium sonneborni</name>
    <dbReference type="NCBI Taxonomy" id="65129"/>
    <lineage>
        <taxon>Eukaryota</taxon>
        <taxon>Sar</taxon>
        <taxon>Alveolata</taxon>
        <taxon>Ciliophora</taxon>
        <taxon>Intramacronucleata</taxon>
        <taxon>Oligohymenophorea</taxon>
        <taxon>Peniculida</taxon>
        <taxon>Parameciidae</taxon>
        <taxon>Paramecium</taxon>
    </lineage>
</organism>
<dbReference type="EMBL" id="CAJJDN010000069">
    <property type="protein sequence ID" value="CAD8098182.1"/>
    <property type="molecule type" value="Genomic_DNA"/>
</dbReference>
<sequence length="58" mass="6786">MKIDITQNSENNIISFWNFQNKSLLIQQIKIEFNILFLIVSPSLFNIALDQTENKSNN</sequence>
<dbReference type="AlphaFoldDB" id="A0A8S1P583"/>
<evidence type="ECO:0000313" key="1">
    <source>
        <dbReference type="EMBL" id="CAD8098182.1"/>
    </source>
</evidence>
<dbReference type="Proteomes" id="UP000692954">
    <property type="component" value="Unassembled WGS sequence"/>
</dbReference>
<accession>A0A8S1P583</accession>
<keyword evidence="2" id="KW-1185">Reference proteome</keyword>